<dbReference type="PANTHER" id="PTHR47338">
    <property type="entry name" value="ZN(II)2CYS6 TRANSCRIPTION FACTOR (EUROFUNG)-RELATED"/>
    <property type="match status" value="1"/>
</dbReference>
<dbReference type="Proteomes" id="UP000054196">
    <property type="component" value="Unassembled WGS sequence"/>
</dbReference>
<feature type="region of interest" description="Disordered" evidence="6">
    <location>
        <begin position="698"/>
        <end position="766"/>
    </location>
</feature>
<feature type="compositionally biased region" description="Acidic residues" evidence="6">
    <location>
        <begin position="715"/>
        <end position="724"/>
    </location>
</feature>
<keyword evidence="4" id="KW-0804">Transcription</keyword>
<sequence length="865" mass="92433">MNASAAGLPQAAPASASAPSVPGSDGTPLSANPQMQSPTTQHTHSSPNLGIGGAGAARGQPLGTAPHLAVGPYPVLNNKRGPVACKRCRRAKTKCLHNGQPPCRSCAESGLAAECVFPPKGTSFIDRAPAKKARRATDPPTSTSPNSNSNSNTSSSANTAHTTTPQLDTGAGSLGVPIAPGPSPHGHSHAAGQSPIHLSHPHLPHPLSQVHDEETKPVGSPTVASPVGHGRYPSVTRSGSGGSNPRSRLTPKPGSSPASASEETLPPLPLLEEACEIFFGQVNQCAFLHKPSFLARLGDPAQSPSPLLLLSICALTVRFSPSLAQFCGTTKKSATYFHDTARALLFESLGDPSVEACQAGYFLGLADWSACRGRRSWMIMGIATRMALLLGLHREETHVLPPNPTPNQIVQVETARRTFWTLFVNDRSVSGGGASCRPSGIQASEISTRLPCDEDSFAFGQPTPAYYLKQLDDPAWHQVNTGVDLGMMAYMVHSAELWGRAARRVCAGASSTSPFDPNSTSWDSNPEVAPWNPNSEFAQIKAALSRWRSQLPPRQQYSRSNLAVYHQRNSGMSFSYNHCMNQAAEVLLRRPYLPFIVRSLAPEGSGLSLEGVGSPWPNMPGQNPTPEFWAQCGREMFEERAYEVPLLVLRSTEILSSMIPTWPMARQWVRLLRQPIKKRIDEAVQDDMVTDQREGVYRQASISNHADGGSASSEGGDDDADGEPDGPMPNEQAQGPITVEQSPATTPTLTHSGAMNPATPRADIDPTAWNVAPSLHTLALAAQQQQQERHPQQPQSRHPNMGPHEHPGMHVPLATPIAYGPLVGTDMSMYSLLGPYSEMPFGHPSNPNSFGDVLAFMSGSEQWAG</sequence>
<evidence type="ECO:0000313" key="8">
    <source>
        <dbReference type="EMBL" id="EIN04455.1"/>
    </source>
</evidence>
<evidence type="ECO:0000259" key="7">
    <source>
        <dbReference type="PROSITE" id="PS50048"/>
    </source>
</evidence>
<keyword evidence="9" id="KW-1185">Reference proteome</keyword>
<feature type="region of interest" description="Disordered" evidence="6">
    <location>
        <begin position="1"/>
        <end position="65"/>
    </location>
</feature>
<dbReference type="GO" id="GO:0000981">
    <property type="term" value="F:DNA-binding transcription factor activity, RNA polymerase II-specific"/>
    <property type="evidence" value="ECO:0007669"/>
    <property type="project" value="InterPro"/>
</dbReference>
<protein>
    <recommendedName>
        <fullName evidence="7">Zn(2)-C6 fungal-type domain-containing protein</fullName>
    </recommendedName>
</protein>
<dbReference type="SMART" id="SM00066">
    <property type="entry name" value="GAL4"/>
    <property type="match status" value="1"/>
</dbReference>
<feature type="compositionally biased region" description="Low complexity" evidence="6">
    <location>
        <begin position="1"/>
        <end position="24"/>
    </location>
</feature>
<dbReference type="Pfam" id="PF00172">
    <property type="entry name" value="Zn_clus"/>
    <property type="match status" value="1"/>
</dbReference>
<feature type="compositionally biased region" description="Low complexity" evidence="6">
    <location>
        <begin position="138"/>
        <end position="165"/>
    </location>
</feature>
<keyword evidence="3" id="KW-0805">Transcription regulation</keyword>
<evidence type="ECO:0000256" key="3">
    <source>
        <dbReference type="ARBA" id="ARBA00023015"/>
    </source>
</evidence>
<dbReference type="GO" id="GO:0003677">
    <property type="term" value="F:DNA binding"/>
    <property type="evidence" value="ECO:0007669"/>
    <property type="project" value="InterPro"/>
</dbReference>
<dbReference type="OMA" id="MSIAEWG"/>
<evidence type="ECO:0000313" key="9">
    <source>
        <dbReference type="Proteomes" id="UP000054196"/>
    </source>
</evidence>
<dbReference type="GeneID" id="18878126"/>
<feature type="compositionally biased region" description="Polar residues" evidence="6">
    <location>
        <begin position="731"/>
        <end position="753"/>
    </location>
</feature>
<dbReference type="GO" id="GO:0005634">
    <property type="term" value="C:nucleus"/>
    <property type="evidence" value="ECO:0007669"/>
    <property type="project" value="UniProtKB-SubCell"/>
</dbReference>
<dbReference type="InterPro" id="IPR007219">
    <property type="entry name" value="XnlR_reg_dom"/>
</dbReference>
<dbReference type="GO" id="GO:0008270">
    <property type="term" value="F:zinc ion binding"/>
    <property type="evidence" value="ECO:0007669"/>
    <property type="project" value="InterPro"/>
</dbReference>
<evidence type="ECO:0000256" key="4">
    <source>
        <dbReference type="ARBA" id="ARBA00023163"/>
    </source>
</evidence>
<comment type="subcellular location">
    <subcellularLocation>
        <location evidence="1">Nucleus</location>
    </subcellularLocation>
</comment>
<dbReference type="CDD" id="cd12148">
    <property type="entry name" value="fungal_TF_MHR"/>
    <property type="match status" value="1"/>
</dbReference>
<proteinExistence type="predicted"/>
<dbReference type="PROSITE" id="PS50048">
    <property type="entry name" value="ZN2_CY6_FUNGAL_2"/>
    <property type="match status" value="1"/>
</dbReference>
<feature type="domain" description="Zn(2)-C6 fungal-type" evidence="7">
    <location>
        <begin position="84"/>
        <end position="117"/>
    </location>
</feature>
<name>R7S220_PUNST</name>
<evidence type="ECO:0000256" key="5">
    <source>
        <dbReference type="ARBA" id="ARBA00023242"/>
    </source>
</evidence>
<dbReference type="InterPro" id="IPR036864">
    <property type="entry name" value="Zn2-C6_fun-type_DNA-bd_sf"/>
</dbReference>
<gene>
    <name evidence="8" type="ORF">PUNSTDRAFT_128311</name>
</gene>
<keyword evidence="5" id="KW-0539">Nucleus</keyword>
<evidence type="ECO:0000256" key="1">
    <source>
        <dbReference type="ARBA" id="ARBA00004123"/>
    </source>
</evidence>
<dbReference type="InterPro" id="IPR050815">
    <property type="entry name" value="TF_fung"/>
</dbReference>
<evidence type="ECO:0000256" key="6">
    <source>
        <dbReference type="SAM" id="MobiDB-lite"/>
    </source>
</evidence>
<dbReference type="AlphaFoldDB" id="R7S220"/>
<keyword evidence="2" id="KW-0479">Metal-binding</keyword>
<dbReference type="KEGG" id="psq:PUNSTDRAFT_128311"/>
<dbReference type="Gene3D" id="4.10.240.10">
    <property type="entry name" value="Zn(2)-C6 fungal-type DNA-binding domain"/>
    <property type="match status" value="1"/>
</dbReference>
<dbReference type="PROSITE" id="PS00463">
    <property type="entry name" value="ZN2_CY6_FUNGAL_1"/>
    <property type="match status" value="1"/>
</dbReference>
<dbReference type="CDD" id="cd00067">
    <property type="entry name" value="GAL4"/>
    <property type="match status" value="1"/>
</dbReference>
<dbReference type="eggNOG" id="ENOG502QS5N">
    <property type="taxonomic scope" value="Eukaryota"/>
</dbReference>
<dbReference type="OrthoDB" id="2399539at2759"/>
<organism evidence="8 9">
    <name type="scientific">Punctularia strigosozonata (strain HHB-11173)</name>
    <name type="common">White-rot fungus</name>
    <dbReference type="NCBI Taxonomy" id="741275"/>
    <lineage>
        <taxon>Eukaryota</taxon>
        <taxon>Fungi</taxon>
        <taxon>Dikarya</taxon>
        <taxon>Basidiomycota</taxon>
        <taxon>Agaricomycotina</taxon>
        <taxon>Agaricomycetes</taxon>
        <taxon>Corticiales</taxon>
        <taxon>Punctulariaceae</taxon>
        <taxon>Punctularia</taxon>
    </lineage>
</organism>
<dbReference type="InterPro" id="IPR001138">
    <property type="entry name" value="Zn2Cys6_DnaBD"/>
</dbReference>
<feature type="region of interest" description="Disordered" evidence="6">
    <location>
        <begin position="781"/>
        <end position="809"/>
    </location>
</feature>
<accession>R7S220</accession>
<reference evidence="9" key="1">
    <citation type="journal article" date="2012" name="Science">
        <title>The Paleozoic origin of enzymatic lignin decomposition reconstructed from 31 fungal genomes.</title>
        <authorList>
            <person name="Floudas D."/>
            <person name="Binder M."/>
            <person name="Riley R."/>
            <person name="Barry K."/>
            <person name="Blanchette R.A."/>
            <person name="Henrissat B."/>
            <person name="Martinez A.T."/>
            <person name="Otillar R."/>
            <person name="Spatafora J.W."/>
            <person name="Yadav J.S."/>
            <person name="Aerts A."/>
            <person name="Benoit I."/>
            <person name="Boyd A."/>
            <person name="Carlson A."/>
            <person name="Copeland A."/>
            <person name="Coutinho P.M."/>
            <person name="de Vries R.P."/>
            <person name="Ferreira P."/>
            <person name="Findley K."/>
            <person name="Foster B."/>
            <person name="Gaskell J."/>
            <person name="Glotzer D."/>
            <person name="Gorecki P."/>
            <person name="Heitman J."/>
            <person name="Hesse C."/>
            <person name="Hori C."/>
            <person name="Igarashi K."/>
            <person name="Jurgens J.A."/>
            <person name="Kallen N."/>
            <person name="Kersten P."/>
            <person name="Kohler A."/>
            <person name="Kuees U."/>
            <person name="Kumar T.K.A."/>
            <person name="Kuo A."/>
            <person name="LaButti K."/>
            <person name="Larrondo L.F."/>
            <person name="Lindquist E."/>
            <person name="Ling A."/>
            <person name="Lombard V."/>
            <person name="Lucas S."/>
            <person name="Lundell T."/>
            <person name="Martin R."/>
            <person name="McLaughlin D.J."/>
            <person name="Morgenstern I."/>
            <person name="Morin E."/>
            <person name="Murat C."/>
            <person name="Nagy L.G."/>
            <person name="Nolan M."/>
            <person name="Ohm R.A."/>
            <person name="Patyshakuliyeva A."/>
            <person name="Rokas A."/>
            <person name="Ruiz-Duenas F.J."/>
            <person name="Sabat G."/>
            <person name="Salamov A."/>
            <person name="Samejima M."/>
            <person name="Schmutz J."/>
            <person name="Slot J.C."/>
            <person name="St John F."/>
            <person name="Stenlid J."/>
            <person name="Sun H."/>
            <person name="Sun S."/>
            <person name="Syed K."/>
            <person name="Tsang A."/>
            <person name="Wiebenga A."/>
            <person name="Young D."/>
            <person name="Pisabarro A."/>
            <person name="Eastwood D.C."/>
            <person name="Martin F."/>
            <person name="Cullen D."/>
            <person name="Grigoriev I.V."/>
            <person name="Hibbett D.S."/>
        </authorList>
    </citation>
    <scope>NUCLEOTIDE SEQUENCE [LARGE SCALE GENOMIC DNA]</scope>
    <source>
        <strain evidence="9">HHB-11173 SS5</strain>
    </source>
</reference>
<feature type="compositionally biased region" description="Low complexity" evidence="6">
    <location>
        <begin position="781"/>
        <end position="799"/>
    </location>
</feature>
<dbReference type="EMBL" id="JH687554">
    <property type="protein sequence ID" value="EIN04455.1"/>
    <property type="molecule type" value="Genomic_DNA"/>
</dbReference>
<feature type="region of interest" description="Disordered" evidence="6">
    <location>
        <begin position="119"/>
        <end position="264"/>
    </location>
</feature>
<dbReference type="PANTHER" id="PTHR47338:SF5">
    <property type="entry name" value="ZN(II)2CYS6 TRANSCRIPTION FACTOR (EUROFUNG)"/>
    <property type="match status" value="1"/>
</dbReference>
<dbReference type="GO" id="GO:0006351">
    <property type="term" value="P:DNA-templated transcription"/>
    <property type="evidence" value="ECO:0007669"/>
    <property type="project" value="InterPro"/>
</dbReference>
<dbReference type="HOGENOM" id="CLU_016394_0_0_1"/>
<feature type="compositionally biased region" description="Polar residues" evidence="6">
    <location>
        <begin position="27"/>
        <end position="48"/>
    </location>
</feature>
<dbReference type="SMART" id="SM00906">
    <property type="entry name" value="Fungal_trans"/>
    <property type="match status" value="1"/>
</dbReference>
<dbReference type="RefSeq" id="XP_007388250.1">
    <property type="nucleotide sequence ID" value="XM_007388188.1"/>
</dbReference>
<dbReference type="SUPFAM" id="SSF57701">
    <property type="entry name" value="Zn2/Cys6 DNA-binding domain"/>
    <property type="match status" value="1"/>
</dbReference>
<evidence type="ECO:0000256" key="2">
    <source>
        <dbReference type="ARBA" id="ARBA00022723"/>
    </source>
</evidence>
<dbReference type="Pfam" id="PF04082">
    <property type="entry name" value="Fungal_trans"/>
    <property type="match status" value="1"/>
</dbReference>